<dbReference type="Gene3D" id="3.90.640.10">
    <property type="entry name" value="Actin, Chain A, domain 4"/>
    <property type="match status" value="1"/>
</dbReference>
<dbReference type="EMBL" id="FZOF01000001">
    <property type="protein sequence ID" value="SNR82328.1"/>
    <property type="molecule type" value="Genomic_DNA"/>
</dbReference>
<evidence type="ECO:0008006" key="3">
    <source>
        <dbReference type="Google" id="ProtNLM"/>
    </source>
</evidence>
<dbReference type="CDD" id="cd10229">
    <property type="entry name" value="ASKHA_NBD_HSP70_HSPA12"/>
    <property type="match status" value="1"/>
</dbReference>
<dbReference type="PANTHER" id="PTHR14187">
    <property type="entry name" value="ALPHA KINASE/ELONGATION FACTOR 2 KINASE"/>
    <property type="match status" value="1"/>
</dbReference>
<sequence>MSGFDTSGAAGRPKVVAAVDFGTHGTGFAWSVVTPLNDDPQSRRITFYSRFPEHRVDYPKNLTALLVDADGATVAWGHKARKQWSDASDGGRTDGLGYAYAFKMALKDDGGPADMPTTGGIVDLGDRGRVRELITAYLREIRELAVAQIKDAGYTEREIRWCITVPAIWDDEDRAAMRRAAVDAGFPDDPERLLPSIEPEAAALYCYLRMADLTDGTGMRDRLQLNVDGFRFMVVDCGGGTVDITAYETSSDAAELIALREIGVATGGRLGSEYVNQAFREQALGKRLGPELLKRLEREHSGDLLELSEQWERAKTTAEVEWDEDGTPHIMDTVRIDLPVTVWQLLDEGTRARLAEEAGGRPQRLVLAPEEVEVLLDSVVEGILDKVEEQLAAIRRTSGEAAGAGATGSETLVLVGGFAKSQWLRERMHRHFGSRHRILVPPDPALAVLEGATHFAYNPRVFLSRQAKYTYGFETSKLFEESVDSPMRMFRDDDGDILCVGRFAVAVRRLDSVRVKDAFPFTILPTREDQTQIELRVYRTVKAEPRYVDEDGCEEIGRLTVDIGETVGRPLRERPIRLLFYFGRSEIEVEAFDPASGGSHKVRVDFDRM</sequence>
<dbReference type="InterPro" id="IPR043129">
    <property type="entry name" value="ATPase_NBD"/>
</dbReference>
<dbReference type="AlphaFoldDB" id="A0A238ZH27"/>
<reference evidence="1 2" key="1">
    <citation type="submission" date="2017-06" db="EMBL/GenBank/DDBJ databases">
        <authorList>
            <person name="Kim H.J."/>
            <person name="Triplett B.A."/>
        </authorList>
    </citation>
    <scope>NUCLEOTIDE SEQUENCE [LARGE SCALE GENOMIC DNA]</scope>
    <source>
        <strain evidence="1 2">CGMCC 4.1858</strain>
    </source>
</reference>
<accession>A0A238ZH27</accession>
<name>A0A238ZH27_9ACTN</name>
<dbReference type="RefSeq" id="WP_089221696.1">
    <property type="nucleotide sequence ID" value="NZ_FZOF01000001.1"/>
</dbReference>
<protein>
    <recommendedName>
        <fullName evidence="3">Hsp70 family protein</fullName>
    </recommendedName>
</protein>
<keyword evidence="2" id="KW-1185">Reference proteome</keyword>
<dbReference type="SUPFAM" id="SSF53067">
    <property type="entry name" value="Actin-like ATPase domain"/>
    <property type="match status" value="2"/>
</dbReference>
<dbReference type="PANTHER" id="PTHR14187:SF5">
    <property type="entry name" value="HEAT SHOCK 70 KDA PROTEIN 12A"/>
    <property type="match status" value="1"/>
</dbReference>
<dbReference type="Gene3D" id="3.30.420.40">
    <property type="match status" value="2"/>
</dbReference>
<evidence type="ECO:0000313" key="1">
    <source>
        <dbReference type="EMBL" id="SNR82328.1"/>
    </source>
</evidence>
<organism evidence="1 2">
    <name type="scientific">Actinacidiphila glaucinigra</name>
    <dbReference type="NCBI Taxonomy" id="235986"/>
    <lineage>
        <taxon>Bacteria</taxon>
        <taxon>Bacillati</taxon>
        <taxon>Actinomycetota</taxon>
        <taxon>Actinomycetes</taxon>
        <taxon>Kitasatosporales</taxon>
        <taxon>Streptomycetaceae</taxon>
        <taxon>Actinacidiphila</taxon>
    </lineage>
</organism>
<evidence type="ECO:0000313" key="2">
    <source>
        <dbReference type="Proteomes" id="UP000198280"/>
    </source>
</evidence>
<dbReference type="OrthoDB" id="3405531at2"/>
<proteinExistence type="predicted"/>
<dbReference type="Proteomes" id="UP000198280">
    <property type="component" value="Unassembled WGS sequence"/>
</dbReference>
<gene>
    <name evidence="1" type="ORF">SAMN05216252_101256</name>
</gene>